<gene>
    <name evidence="8" type="primary">rnfC</name>
    <name evidence="10" type="ORF">DFR58_11116</name>
</gene>
<dbReference type="Gene3D" id="3.30.70.20">
    <property type="match status" value="1"/>
</dbReference>
<dbReference type="InterPro" id="IPR037225">
    <property type="entry name" value="Nuo51_FMN-bd_sf"/>
</dbReference>
<evidence type="ECO:0000256" key="6">
    <source>
        <dbReference type="ARBA" id="ARBA00023004"/>
    </source>
</evidence>
<comment type="subcellular location">
    <subcellularLocation>
        <location evidence="8">Cell membrane</location>
        <topology evidence="8">Peripheral membrane protein</topology>
    </subcellularLocation>
</comment>
<feature type="binding site" evidence="8">
    <location>
        <position position="368"/>
    </location>
    <ligand>
        <name>[4Fe-4S] cluster</name>
        <dbReference type="ChEBI" id="CHEBI:49883"/>
        <label>1</label>
    </ligand>
</feature>
<evidence type="ECO:0000256" key="4">
    <source>
        <dbReference type="ARBA" id="ARBA00022737"/>
    </source>
</evidence>
<dbReference type="PANTHER" id="PTHR43034:SF2">
    <property type="entry name" value="ION-TRANSLOCATING OXIDOREDUCTASE COMPLEX SUBUNIT C"/>
    <property type="match status" value="1"/>
</dbReference>
<dbReference type="EC" id="7.-.-.-" evidence="8"/>
<dbReference type="Pfam" id="PF12838">
    <property type="entry name" value="Fer4_7"/>
    <property type="match status" value="1"/>
</dbReference>
<dbReference type="InterPro" id="IPR019554">
    <property type="entry name" value="Soluble_ligand-bd"/>
</dbReference>
<keyword evidence="6 8" id="KW-0408">Iron</keyword>
<dbReference type="InterPro" id="IPR026902">
    <property type="entry name" value="RnfC_N"/>
</dbReference>
<dbReference type="RefSeq" id="WP_114297829.1">
    <property type="nucleotide sequence ID" value="NZ_QPJT01000011.1"/>
</dbReference>
<keyword evidence="5 8" id="KW-0249">Electron transport</keyword>
<comment type="subunit">
    <text evidence="8">The complex is composed of six subunits: RnfA, RnfB, RnfC, RnfD, RnfE and RnfG.</text>
</comment>
<evidence type="ECO:0000259" key="9">
    <source>
        <dbReference type="PROSITE" id="PS51379"/>
    </source>
</evidence>
<dbReference type="Gene3D" id="3.10.20.600">
    <property type="match status" value="1"/>
</dbReference>
<dbReference type="Pfam" id="PF10531">
    <property type="entry name" value="SLBB"/>
    <property type="match status" value="1"/>
</dbReference>
<proteinExistence type="inferred from homology"/>
<dbReference type="GO" id="GO:0022900">
    <property type="term" value="P:electron transport chain"/>
    <property type="evidence" value="ECO:0007669"/>
    <property type="project" value="UniProtKB-UniRule"/>
</dbReference>
<dbReference type="InterPro" id="IPR011538">
    <property type="entry name" value="Nuo51_FMN-bd"/>
</dbReference>
<accession>A0A369B465</accession>
<evidence type="ECO:0000256" key="8">
    <source>
        <dbReference type="HAMAP-Rule" id="MF_00461"/>
    </source>
</evidence>
<keyword evidence="7 8" id="KW-0411">Iron-sulfur</keyword>
<dbReference type="PROSITE" id="PS51379">
    <property type="entry name" value="4FE4S_FER_2"/>
    <property type="match status" value="2"/>
</dbReference>
<feature type="binding site" evidence="8">
    <location>
        <position position="410"/>
    </location>
    <ligand>
        <name>[4Fe-4S] cluster</name>
        <dbReference type="ChEBI" id="CHEBI:49883"/>
        <label>2</label>
    </ligand>
</feature>
<feature type="binding site" evidence="8">
    <location>
        <position position="407"/>
    </location>
    <ligand>
        <name>[4Fe-4S] cluster</name>
        <dbReference type="ChEBI" id="CHEBI:49883"/>
        <label>2</label>
    </ligand>
</feature>
<keyword evidence="2 8" id="KW-0004">4Fe-4S</keyword>
<feature type="binding site" evidence="8">
    <location>
        <position position="414"/>
    </location>
    <ligand>
        <name>[4Fe-4S] cluster</name>
        <dbReference type="ChEBI" id="CHEBI:49883"/>
        <label>1</label>
    </ligand>
</feature>
<dbReference type="PANTHER" id="PTHR43034">
    <property type="entry name" value="ION-TRANSLOCATING OXIDOREDUCTASE COMPLEX SUBUNIT C"/>
    <property type="match status" value="1"/>
</dbReference>
<evidence type="ECO:0000256" key="3">
    <source>
        <dbReference type="ARBA" id="ARBA00022723"/>
    </source>
</evidence>
<dbReference type="PROSITE" id="PS00198">
    <property type="entry name" value="4FE4S_FER_1"/>
    <property type="match status" value="1"/>
</dbReference>
<dbReference type="EMBL" id="QPJT01000011">
    <property type="protein sequence ID" value="RCX16273.1"/>
    <property type="molecule type" value="Genomic_DNA"/>
</dbReference>
<keyword evidence="8" id="KW-0472">Membrane</keyword>
<dbReference type="AlphaFoldDB" id="A0A369B465"/>
<dbReference type="HAMAP" id="MF_00461">
    <property type="entry name" value="RsxC_RnfC"/>
    <property type="match status" value="1"/>
</dbReference>
<dbReference type="InterPro" id="IPR017900">
    <property type="entry name" value="4Fe4S_Fe_S_CS"/>
</dbReference>
<dbReference type="Pfam" id="PF01512">
    <property type="entry name" value="Complex1_51K"/>
    <property type="match status" value="1"/>
</dbReference>
<reference evidence="10 11" key="1">
    <citation type="submission" date="2018-07" db="EMBL/GenBank/DDBJ databases">
        <title>Genomic Encyclopedia of Type Strains, Phase IV (KMG-IV): sequencing the most valuable type-strain genomes for metagenomic binning, comparative biology and taxonomic classification.</title>
        <authorList>
            <person name="Goeker M."/>
        </authorList>
    </citation>
    <scope>NUCLEOTIDE SEQUENCE [LARGE SCALE GENOMIC DNA]</scope>
    <source>
        <strain evidence="10 11">DSM 27016</strain>
    </source>
</reference>
<dbReference type="NCBIfam" id="TIGR01945">
    <property type="entry name" value="rnfC"/>
    <property type="match status" value="1"/>
</dbReference>
<feature type="domain" description="4Fe-4S ferredoxin-type" evidence="9">
    <location>
        <begin position="356"/>
        <end position="385"/>
    </location>
</feature>
<dbReference type="Gene3D" id="3.40.50.11540">
    <property type="entry name" value="NADH-ubiquinone oxidoreductase 51kDa subunit"/>
    <property type="match status" value="1"/>
</dbReference>
<keyword evidence="11" id="KW-1185">Reference proteome</keyword>
<comment type="similarity">
    <text evidence="8">Belongs to the 4Fe4S bacterial-type ferredoxin family. RnfC subfamily.</text>
</comment>
<comment type="cofactor">
    <cofactor evidence="8">
        <name>[4Fe-4S] cluster</name>
        <dbReference type="ChEBI" id="CHEBI:49883"/>
    </cofactor>
    <text evidence="8">Binds 2 [4Fe-4S] clusters per subunit.</text>
</comment>
<evidence type="ECO:0000313" key="10">
    <source>
        <dbReference type="EMBL" id="RCX16273.1"/>
    </source>
</evidence>
<organism evidence="10 11">
    <name type="scientific">Anaerobacterium chartisolvens</name>
    <dbReference type="NCBI Taxonomy" id="1297424"/>
    <lineage>
        <taxon>Bacteria</taxon>
        <taxon>Bacillati</taxon>
        <taxon>Bacillota</taxon>
        <taxon>Clostridia</taxon>
        <taxon>Eubacteriales</taxon>
        <taxon>Oscillospiraceae</taxon>
        <taxon>Anaerobacterium</taxon>
    </lineage>
</organism>
<keyword evidence="8" id="KW-1003">Cell membrane</keyword>
<keyword evidence="1 8" id="KW-0813">Transport</keyword>
<keyword evidence="8" id="KW-1278">Translocase</keyword>
<dbReference type="Proteomes" id="UP000253034">
    <property type="component" value="Unassembled WGS sequence"/>
</dbReference>
<dbReference type="GO" id="GO:0046872">
    <property type="term" value="F:metal ion binding"/>
    <property type="evidence" value="ECO:0007669"/>
    <property type="project" value="UniProtKB-KW"/>
</dbReference>
<dbReference type="GO" id="GO:0005886">
    <property type="term" value="C:plasma membrane"/>
    <property type="evidence" value="ECO:0007669"/>
    <property type="project" value="UniProtKB-SubCell"/>
</dbReference>
<dbReference type="Pfam" id="PF13375">
    <property type="entry name" value="RnfC_N"/>
    <property type="match status" value="1"/>
</dbReference>
<dbReference type="OrthoDB" id="9767754at2"/>
<sequence length="443" mass="47712">MINTLKRFKGGITASHHKKTSEFETVKIPLPSRVVIPMLQHIGAPCTPLVKKGDSVLVGQKIGDSDSMISAPVHSSVSGVVTDVRPMLYPGGFEVVSAEIEPDGQQKPDDSVVPVKAADREGIIKKIRESGIVGLGGAGFPTSVKLSPPPGKKLDTLIINGAECEPYITSDYREMMENSRRVLEGARILMELTQIPEAYIGIESNKPKAIQRLSELAREFNGIKVVSLPSRYPQGGEKQLIYAVTGRKVPAGGLPSHIGVLVHNVNTVSNIAEYISTGMPLIKKRVTVEGSAVAKPMNLEVLIGTSLKDVFEFCGGFKEKPAKIIMGGPMMGVAQFSLDNPVVKHTNALLALTDKEANTAREGVCIRCGKCVSACPMGLMPLYISANVELGRVEETLKYHLNDCIECGCCSYVCPASRYLVQSIRYAKAELKRRQTLKAGGGN</sequence>
<feature type="domain" description="4Fe-4S ferredoxin-type" evidence="9">
    <location>
        <begin position="395"/>
        <end position="424"/>
    </location>
</feature>
<dbReference type="SUPFAM" id="SSF142019">
    <property type="entry name" value="Nqo1 FMN-binding domain-like"/>
    <property type="match status" value="1"/>
</dbReference>
<evidence type="ECO:0000256" key="7">
    <source>
        <dbReference type="ARBA" id="ARBA00023014"/>
    </source>
</evidence>
<feature type="binding site" evidence="8">
    <location>
        <position position="375"/>
    </location>
    <ligand>
        <name>[4Fe-4S] cluster</name>
        <dbReference type="ChEBI" id="CHEBI:49883"/>
        <label>2</label>
    </ligand>
</feature>
<dbReference type="GO" id="GO:0051539">
    <property type="term" value="F:4 iron, 4 sulfur cluster binding"/>
    <property type="evidence" value="ECO:0007669"/>
    <property type="project" value="UniProtKB-KW"/>
</dbReference>
<evidence type="ECO:0000256" key="1">
    <source>
        <dbReference type="ARBA" id="ARBA00022448"/>
    </source>
</evidence>
<evidence type="ECO:0000256" key="5">
    <source>
        <dbReference type="ARBA" id="ARBA00022982"/>
    </source>
</evidence>
<comment type="function">
    <text evidence="8">Part of a membrane-bound complex that couples electron transfer with translocation of ions across the membrane.</text>
</comment>
<dbReference type="SUPFAM" id="SSF46548">
    <property type="entry name" value="alpha-helical ferredoxin"/>
    <property type="match status" value="1"/>
</dbReference>
<feature type="binding site" evidence="8">
    <location>
        <position position="404"/>
    </location>
    <ligand>
        <name>[4Fe-4S] cluster</name>
        <dbReference type="ChEBI" id="CHEBI:49883"/>
        <label>2</label>
    </ligand>
</feature>
<evidence type="ECO:0000313" key="11">
    <source>
        <dbReference type="Proteomes" id="UP000253034"/>
    </source>
</evidence>
<protein>
    <recommendedName>
        <fullName evidence="8">Ion-translocating oxidoreductase complex subunit C</fullName>
        <ecNumber evidence="8">7.-.-.-</ecNumber>
    </recommendedName>
    <alternativeName>
        <fullName evidence="8">Rnf electron transport complex subunit C</fullName>
    </alternativeName>
</protein>
<dbReference type="InterPro" id="IPR017896">
    <property type="entry name" value="4Fe4S_Fe-S-bd"/>
</dbReference>
<feature type="binding site" evidence="8">
    <location>
        <position position="365"/>
    </location>
    <ligand>
        <name>[4Fe-4S] cluster</name>
        <dbReference type="ChEBI" id="CHEBI:49883"/>
        <label>1</label>
    </ligand>
</feature>
<name>A0A369B465_9FIRM</name>
<keyword evidence="3 8" id="KW-0479">Metal-binding</keyword>
<dbReference type="NCBIfam" id="NF003454">
    <property type="entry name" value="PRK05035.1"/>
    <property type="match status" value="1"/>
</dbReference>
<dbReference type="GO" id="GO:0009055">
    <property type="term" value="F:electron transfer activity"/>
    <property type="evidence" value="ECO:0007669"/>
    <property type="project" value="InterPro"/>
</dbReference>
<keyword evidence="4 8" id="KW-0677">Repeat</keyword>
<comment type="caution">
    <text evidence="10">The sequence shown here is derived from an EMBL/GenBank/DDBJ whole genome shotgun (WGS) entry which is preliminary data.</text>
</comment>
<evidence type="ECO:0000256" key="2">
    <source>
        <dbReference type="ARBA" id="ARBA00022485"/>
    </source>
</evidence>
<feature type="binding site" evidence="8">
    <location>
        <position position="371"/>
    </location>
    <ligand>
        <name>[4Fe-4S] cluster</name>
        <dbReference type="ChEBI" id="CHEBI:49883"/>
        <label>1</label>
    </ligand>
</feature>
<dbReference type="InterPro" id="IPR010208">
    <property type="entry name" value="Ion_transpt_RnfC/RsxC"/>
</dbReference>